<dbReference type="HOGENOM" id="CLU_079829_3_1_3"/>
<evidence type="ECO:0000313" key="4">
    <source>
        <dbReference type="EMBL" id="ADN14250.1"/>
    </source>
</evidence>
<keyword evidence="1" id="KW-0677">Repeat</keyword>
<dbReference type="Pfam" id="PF07719">
    <property type="entry name" value="TPR_2"/>
    <property type="match status" value="1"/>
</dbReference>
<proteinExistence type="predicted"/>
<accession>E0UEZ8</accession>
<keyword evidence="5" id="KW-1185">Reference proteome</keyword>
<dbReference type="Pfam" id="PF00515">
    <property type="entry name" value="TPR_1"/>
    <property type="match status" value="1"/>
</dbReference>
<feature type="repeat" description="TPR" evidence="3">
    <location>
        <begin position="74"/>
        <end position="107"/>
    </location>
</feature>
<dbReference type="PROSITE" id="PS50005">
    <property type="entry name" value="TPR"/>
    <property type="match status" value="2"/>
</dbReference>
<evidence type="ECO:0000256" key="3">
    <source>
        <dbReference type="PROSITE-ProRule" id="PRU00339"/>
    </source>
</evidence>
<dbReference type="InterPro" id="IPR011990">
    <property type="entry name" value="TPR-like_helical_dom_sf"/>
</dbReference>
<dbReference type="SUPFAM" id="SSF48452">
    <property type="entry name" value="TPR-like"/>
    <property type="match status" value="1"/>
</dbReference>
<dbReference type="OrthoDB" id="9815010at2"/>
<dbReference type="RefSeq" id="WP_013322355.1">
    <property type="nucleotide sequence ID" value="NC_014501.1"/>
</dbReference>
<reference evidence="5" key="1">
    <citation type="journal article" date="2011" name="MBio">
        <title>Novel metabolic attributes of the genus Cyanothece, comprising a group of unicellular nitrogen-fixing Cyanobacteria.</title>
        <authorList>
            <person name="Bandyopadhyay A."/>
            <person name="Elvitigala T."/>
            <person name="Welsh E."/>
            <person name="Stockel J."/>
            <person name="Liberton M."/>
            <person name="Min H."/>
            <person name="Sherman L.A."/>
            <person name="Pakrasi H.B."/>
        </authorList>
    </citation>
    <scope>NUCLEOTIDE SEQUENCE [LARGE SCALE GENOMIC DNA]</scope>
    <source>
        <strain evidence="5">PCC 7822</strain>
    </source>
</reference>
<keyword evidence="2 3" id="KW-0802">TPR repeat</keyword>
<dbReference type="SMART" id="SM00028">
    <property type="entry name" value="TPR"/>
    <property type="match status" value="3"/>
</dbReference>
<dbReference type="InterPro" id="IPR019734">
    <property type="entry name" value="TPR_rpt"/>
</dbReference>
<dbReference type="EMBL" id="CP002198">
    <property type="protein sequence ID" value="ADN14250.1"/>
    <property type="molecule type" value="Genomic_DNA"/>
</dbReference>
<dbReference type="Proteomes" id="UP000008206">
    <property type="component" value="Chromosome"/>
</dbReference>
<dbReference type="InterPro" id="IPR050498">
    <property type="entry name" value="Ycf3"/>
</dbReference>
<dbReference type="eggNOG" id="COG0457">
    <property type="taxonomic scope" value="Bacteria"/>
</dbReference>
<dbReference type="InterPro" id="IPR013105">
    <property type="entry name" value="TPR_2"/>
</dbReference>
<evidence type="ECO:0000256" key="2">
    <source>
        <dbReference type="ARBA" id="ARBA00022803"/>
    </source>
</evidence>
<dbReference type="PROSITE" id="PS50293">
    <property type="entry name" value="TPR_REGION"/>
    <property type="match status" value="1"/>
</dbReference>
<name>E0UEZ8_GLOV7</name>
<protein>
    <submittedName>
        <fullName evidence="4">TPR repeat-containing protein</fullName>
    </submittedName>
</protein>
<dbReference type="PANTHER" id="PTHR44858:SF1">
    <property type="entry name" value="UDP-N-ACETYLGLUCOSAMINE--PEPTIDE N-ACETYLGLUCOSAMINYLTRANSFERASE SPINDLY-RELATED"/>
    <property type="match status" value="1"/>
</dbReference>
<evidence type="ECO:0000256" key="1">
    <source>
        <dbReference type="ARBA" id="ARBA00022737"/>
    </source>
</evidence>
<sequence>MDKPTIDQLLQELKDLNEAVREAATAQLWRIWFEQKGELGLELLRRAQIFLESGQLEQVEAILNETIDHYPDFAEAWNRRAVLYYLQERFEASKQDCEKVVKLNPIHFGAWHGLGLCEAALGNYAEAINAFRKALEIQPHALINQKLILECTALMS</sequence>
<evidence type="ECO:0000313" key="5">
    <source>
        <dbReference type="Proteomes" id="UP000008206"/>
    </source>
</evidence>
<organism evidence="4 5">
    <name type="scientific">Gloeothece verrucosa (strain PCC 7822)</name>
    <name type="common">Cyanothece sp. (strain PCC 7822)</name>
    <dbReference type="NCBI Taxonomy" id="497965"/>
    <lineage>
        <taxon>Bacteria</taxon>
        <taxon>Bacillati</taxon>
        <taxon>Cyanobacteriota</taxon>
        <taxon>Cyanophyceae</taxon>
        <taxon>Oscillatoriophycideae</taxon>
        <taxon>Chroococcales</taxon>
        <taxon>Aphanothecaceae</taxon>
        <taxon>Gloeothece</taxon>
        <taxon>Gloeothece verrucosa</taxon>
    </lineage>
</organism>
<dbReference type="Gene3D" id="1.25.40.10">
    <property type="entry name" value="Tetratricopeptide repeat domain"/>
    <property type="match status" value="1"/>
</dbReference>
<dbReference type="KEGG" id="cyj:Cyan7822_2272"/>
<dbReference type="STRING" id="497965.Cyan7822_2272"/>
<feature type="repeat" description="TPR" evidence="3">
    <location>
        <begin position="108"/>
        <end position="141"/>
    </location>
</feature>
<dbReference type="PANTHER" id="PTHR44858">
    <property type="entry name" value="TETRATRICOPEPTIDE REPEAT PROTEIN 6"/>
    <property type="match status" value="1"/>
</dbReference>
<dbReference type="AlphaFoldDB" id="E0UEZ8"/>
<gene>
    <name evidence="4" type="ordered locus">Cyan7822_2272</name>
</gene>